<dbReference type="EnsemblBacteria" id="AAK24061">
    <property type="protein sequence ID" value="AAK24061"/>
    <property type="gene ID" value="CC_2090"/>
</dbReference>
<sequence length="470" mass="50316">MVNQTARRLSHKPLTAEAARRLASDEVCPSARPAPTISCLKRALPRFNLATRRSAFIAATVDWGSTSPQMSLALATLLYEWRRYMAAVVALAFSGLLVLAQVGMFVGIGKGFTAQIDRARADIMVLGPGAKALFGGPSGLPRRMIPLVYSHPEVTQVAPLDGSGGRFQNILSPEQQAKEEARAKRAGKGEKGGGGGTARKTEFVNVTVVDAIPGYVTVPTDYTQSMIEALRRPYAVAVDETALKRLGVKKGDKALYNGKTIHIAVVTRGYPNIIQPTLVMSRDTLRMLGEADIGQRVGPLMVEIKDPARAEIVAAQLNKKADGKFRAWTRQELADANSNAMLEDQIIGIMLGFSAFLGLLIGVAITWQTLRGAIMANIKEFASLRALGVSMGDLRNIVMELSFWVGIVGVFAAGLLTWGVSLLATMGGVPMYFPPVLVAIVAGFLVAIAMLSGFLSLGVLKNSQPADLLR</sequence>
<dbReference type="PIR" id="A87508">
    <property type="entry name" value="A87508"/>
</dbReference>
<dbReference type="SMR" id="Q9A6K3"/>
<evidence type="ECO:0000256" key="1">
    <source>
        <dbReference type="ARBA" id="ARBA00004651"/>
    </source>
</evidence>
<dbReference type="PATRIC" id="fig|190650.5.peg.2109"/>
<keyword evidence="6 8" id="KW-0472">Membrane</keyword>
<keyword evidence="3" id="KW-1003">Cell membrane</keyword>
<evidence type="ECO:0000256" key="4">
    <source>
        <dbReference type="ARBA" id="ARBA00022692"/>
    </source>
</evidence>
<dbReference type="InterPro" id="IPR003838">
    <property type="entry name" value="ABC3_permease_C"/>
</dbReference>
<accession>Q9A6K3</accession>
<organism evidence="10 11">
    <name type="scientific">Caulobacter vibrioides (strain ATCC 19089 / CIP 103742 / CB 15)</name>
    <name type="common">Caulobacter crescentus</name>
    <dbReference type="NCBI Taxonomy" id="190650"/>
    <lineage>
        <taxon>Bacteria</taxon>
        <taxon>Pseudomonadati</taxon>
        <taxon>Pseudomonadota</taxon>
        <taxon>Alphaproteobacteria</taxon>
        <taxon>Caulobacterales</taxon>
        <taxon>Caulobacteraceae</taxon>
        <taxon>Caulobacter</taxon>
    </lineage>
</organism>
<evidence type="ECO:0000256" key="7">
    <source>
        <dbReference type="SAM" id="MobiDB-lite"/>
    </source>
</evidence>
<evidence type="ECO:0000313" key="10">
    <source>
        <dbReference type="EMBL" id="AAK24061.1"/>
    </source>
</evidence>
<comment type="subcellular location">
    <subcellularLocation>
        <location evidence="1">Cell membrane</location>
        <topology evidence="1">Multi-pass membrane protein</topology>
    </subcellularLocation>
</comment>
<dbReference type="GO" id="GO:0005886">
    <property type="term" value="C:plasma membrane"/>
    <property type="evidence" value="ECO:0007669"/>
    <property type="project" value="UniProtKB-SubCell"/>
</dbReference>
<keyword evidence="2" id="KW-0813">Transport</keyword>
<dbReference type="PANTHER" id="PTHR43738:SF1">
    <property type="entry name" value="HEMIN TRANSPORT SYSTEM PERMEASE PROTEIN HRTB-RELATED"/>
    <property type="match status" value="1"/>
</dbReference>
<feature type="domain" description="ABC3 transporter permease C-terminal" evidence="9">
    <location>
        <begin position="353"/>
        <end position="464"/>
    </location>
</feature>
<dbReference type="BioCyc" id="CAULO:CC2090-MONOMER"/>
<reference evidence="10 11" key="1">
    <citation type="journal article" date="2001" name="Proc. Natl. Acad. Sci. U.S.A.">
        <title>Complete genome sequence of Caulobacter crescentus.</title>
        <authorList>
            <person name="Nierman W.C."/>
            <person name="Feldblyum T.V."/>
            <person name="Laub M.T."/>
            <person name="Paulsen I.T."/>
            <person name="Nelson K.E."/>
            <person name="Eisen J.A."/>
            <person name="Heidelberg J.F."/>
            <person name="Alley M.R."/>
            <person name="Ohta N."/>
            <person name="Maddock J.R."/>
            <person name="Potocka I."/>
            <person name="Nelson W.C."/>
            <person name="Newton A."/>
            <person name="Stephens C."/>
            <person name="Phadke N.D."/>
            <person name="Ely B."/>
            <person name="DeBoy R.T."/>
            <person name="Dodson R.J."/>
            <person name="Durkin A.S."/>
            <person name="Gwinn M.L."/>
            <person name="Haft D.H."/>
            <person name="Kolonay J.F."/>
            <person name="Smit J."/>
            <person name="Craven M.B."/>
            <person name="Khouri H."/>
            <person name="Shetty J."/>
            <person name="Berry K."/>
            <person name="Utterback T."/>
            <person name="Tran K."/>
            <person name="Wolf A."/>
            <person name="Vamathevan J."/>
            <person name="Ermolaeva M."/>
            <person name="White O."/>
            <person name="Salzberg S.L."/>
            <person name="Venter J.C."/>
            <person name="Shapiro L."/>
            <person name="Fraser C.M."/>
        </authorList>
    </citation>
    <scope>NUCLEOTIDE SEQUENCE [LARGE SCALE GENOMIC DNA]</scope>
    <source>
        <strain evidence="11">ATCC 19089 / CB15</strain>
    </source>
</reference>
<dbReference type="Pfam" id="PF02687">
    <property type="entry name" value="FtsX"/>
    <property type="match status" value="1"/>
</dbReference>
<dbReference type="AlphaFoldDB" id="Q9A6K3"/>
<dbReference type="eggNOG" id="COG0577">
    <property type="taxonomic scope" value="Bacteria"/>
</dbReference>
<feature type="transmembrane region" description="Helical" evidence="8">
    <location>
        <begin position="84"/>
        <end position="108"/>
    </location>
</feature>
<dbReference type="EMBL" id="AE005673">
    <property type="protein sequence ID" value="AAK24061.1"/>
    <property type="molecule type" value="Genomic_DNA"/>
</dbReference>
<evidence type="ECO:0000259" key="9">
    <source>
        <dbReference type="Pfam" id="PF02687"/>
    </source>
</evidence>
<dbReference type="Proteomes" id="UP000001816">
    <property type="component" value="Chromosome"/>
</dbReference>
<evidence type="ECO:0000256" key="2">
    <source>
        <dbReference type="ARBA" id="ARBA00022448"/>
    </source>
</evidence>
<keyword evidence="5 8" id="KW-1133">Transmembrane helix</keyword>
<feature type="transmembrane region" description="Helical" evidence="8">
    <location>
        <begin position="436"/>
        <end position="460"/>
    </location>
</feature>
<proteinExistence type="predicted"/>
<keyword evidence="4 8" id="KW-0812">Transmembrane</keyword>
<evidence type="ECO:0000256" key="6">
    <source>
        <dbReference type="ARBA" id="ARBA00023136"/>
    </source>
</evidence>
<dbReference type="KEGG" id="ccr:CC_2090"/>
<feature type="compositionally biased region" description="Basic and acidic residues" evidence="7">
    <location>
        <begin position="176"/>
        <end position="191"/>
    </location>
</feature>
<feature type="region of interest" description="Disordered" evidence="7">
    <location>
        <begin position="175"/>
        <end position="198"/>
    </location>
</feature>
<dbReference type="HOGENOM" id="CLU_000604_8_9_5"/>
<dbReference type="InterPro" id="IPR051125">
    <property type="entry name" value="ABC-4/HrtB_transporter"/>
</dbReference>
<feature type="transmembrane region" description="Helical" evidence="8">
    <location>
        <begin position="346"/>
        <end position="367"/>
    </location>
</feature>
<evidence type="ECO:0000256" key="5">
    <source>
        <dbReference type="ARBA" id="ARBA00022989"/>
    </source>
</evidence>
<keyword evidence="11" id="KW-1185">Reference proteome</keyword>
<dbReference type="STRING" id="190650.CC_2090"/>
<gene>
    <name evidence="10" type="ordered locus">CC_2090</name>
</gene>
<evidence type="ECO:0000256" key="8">
    <source>
        <dbReference type="SAM" id="Phobius"/>
    </source>
</evidence>
<name>Q9A6K3_CAUVC</name>
<evidence type="ECO:0000256" key="3">
    <source>
        <dbReference type="ARBA" id="ARBA00022475"/>
    </source>
</evidence>
<feature type="transmembrane region" description="Helical" evidence="8">
    <location>
        <begin position="401"/>
        <end position="424"/>
    </location>
</feature>
<evidence type="ECO:0000313" key="11">
    <source>
        <dbReference type="Proteomes" id="UP000001816"/>
    </source>
</evidence>
<dbReference type="PANTHER" id="PTHR43738">
    <property type="entry name" value="ABC TRANSPORTER, MEMBRANE PROTEIN"/>
    <property type="match status" value="1"/>
</dbReference>
<protein>
    <recommendedName>
        <fullName evidence="9">ABC3 transporter permease C-terminal domain-containing protein</fullName>
    </recommendedName>
</protein>